<gene>
    <name evidence="2" type="ORF">APZ42_017554</name>
</gene>
<sequence length="180" mass="19001">MKLLVVAALLVAAVSAKNLRITSVRDCGAPGSLVTFSGTINTDPVPVPGDMLASFSFTSTIDSPDDLNIRKVTTRIADNFQVPCLDGISGTCTIPLCFAIETFPNLVCPLFPPELPCQCPILAGSYNSPNAIVNFDEQWLAIDGGINGDYNTVTEFVTAIGTPEEAVLGCIELEYTLVAA</sequence>
<dbReference type="Gene3D" id="2.70.220.10">
    <property type="entry name" value="Ganglioside GM2 activator"/>
    <property type="match status" value="1"/>
</dbReference>
<dbReference type="Proteomes" id="UP000076858">
    <property type="component" value="Unassembled WGS sequence"/>
</dbReference>
<dbReference type="GO" id="GO:0008047">
    <property type="term" value="F:enzyme activator activity"/>
    <property type="evidence" value="ECO:0007669"/>
    <property type="project" value="InterPro"/>
</dbReference>
<dbReference type="GO" id="GO:0005319">
    <property type="term" value="F:lipid transporter activity"/>
    <property type="evidence" value="ECO:0007669"/>
    <property type="project" value="TreeGrafter"/>
</dbReference>
<dbReference type="InterPro" id="IPR028996">
    <property type="entry name" value="GM2-AP"/>
</dbReference>
<evidence type="ECO:0000256" key="1">
    <source>
        <dbReference type="ARBA" id="ARBA00022729"/>
    </source>
</evidence>
<evidence type="ECO:0000313" key="3">
    <source>
        <dbReference type="Proteomes" id="UP000076858"/>
    </source>
</evidence>
<keyword evidence="1" id="KW-0732">Signal</keyword>
<name>A0A0P5Z2F7_9CRUS</name>
<dbReference type="STRING" id="35525.A0A0P5Z2F7"/>
<accession>A0A0P5Z2F7</accession>
<organism evidence="2 3">
    <name type="scientific">Daphnia magna</name>
    <dbReference type="NCBI Taxonomy" id="35525"/>
    <lineage>
        <taxon>Eukaryota</taxon>
        <taxon>Metazoa</taxon>
        <taxon>Ecdysozoa</taxon>
        <taxon>Arthropoda</taxon>
        <taxon>Crustacea</taxon>
        <taxon>Branchiopoda</taxon>
        <taxon>Diplostraca</taxon>
        <taxon>Cladocera</taxon>
        <taxon>Anomopoda</taxon>
        <taxon>Daphniidae</taxon>
        <taxon>Daphnia</taxon>
    </lineage>
</organism>
<dbReference type="PANTHER" id="PTHR17357:SF0">
    <property type="entry name" value="GANGLIOSIDE GM2 ACTIVATOR"/>
    <property type="match status" value="1"/>
</dbReference>
<comment type="caution">
    <text evidence="2">The sequence shown here is derived from an EMBL/GenBank/DDBJ whole genome shotgun (WGS) entry which is preliminary data.</text>
</comment>
<proteinExistence type="predicted"/>
<dbReference type="GO" id="GO:0009898">
    <property type="term" value="C:cytoplasmic side of plasma membrane"/>
    <property type="evidence" value="ECO:0007669"/>
    <property type="project" value="TreeGrafter"/>
</dbReference>
<protein>
    <submittedName>
        <fullName evidence="2">Glycolipid-transport protein</fullName>
    </submittedName>
</protein>
<dbReference type="PANTHER" id="PTHR17357">
    <property type="entry name" value="GM2 GANGLIOSIDE ACTIVATOR PROTEIN"/>
    <property type="match status" value="1"/>
</dbReference>
<dbReference type="EMBL" id="LRGB01000687">
    <property type="protein sequence ID" value="KZS16921.1"/>
    <property type="molecule type" value="Genomic_DNA"/>
</dbReference>
<dbReference type="GO" id="GO:0006689">
    <property type="term" value="P:ganglioside catabolic process"/>
    <property type="evidence" value="ECO:0007669"/>
    <property type="project" value="InterPro"/>
</dbReference>
<reference evidence="2 3" key="1">
    <citation type="submission" date="2016-03" db="EMBL/GenBank/DDBJ databases">
        <title>EvidentialGene: Evidence-directed Construction of Genes on Genomes.</title>
        <authorList>
            <person name="Gilbert D.G."/>
            <person name="Choi J.-H."/>
            <person name="Mockaitis K."/>
            <person name="Colbourne J."/>
            <person name="Pfrender M."/>
        </authorList>
    </citation>
    <scope>NUCLEOTIDE SEQUENCE [LARGE SCALE GENOMIC DNA]</scope>
    <source>
        <strain evidence="2 3">Xinb3</strain>
        <tissue evidence="2">Complete organism</tissue>
    </source>
</reference>
<dbReference type="AlphaFoldDB" id="A0A0P5Z2F7"/>
<keyword evidence="3" id="KW-1185">Reference proteome</keyword>
<dbReference type="SUPFAM" id="SSF63707">
    <property type="entry name" value="Ganglioside M2 (gm2) activator"/>
    <property type="match status" value="1"/>
</dbReference>
<dbReference type="OrthoDB" id="6409159at2759"/>
<evidence type="ECO:0000313" key="2">
    <source>
        <dbReference type="EMBL" id="KZS16921.1"/>
    </source>
</evidence>
<dbReference type="InterPro" id="IPR036846">
    <property type="entry name" value="GM2-AP_sf"/>
</dbReference>